<protein>
    <submittedName>
        <fullName evidence="1">Uncharacterized protein</fullName>
    </submittedName>
</protein>
<sequence length="252" mass="29078">MNIINASFACFGAFCNQGAELSMILRYRAVLFCSYILSWVLIICFSSQIYIVMTRSILVPPFWSLETLFKGTDYQVLVENSTAAFRAFQGRHDPILGKIIDAHRVEFYKGFRNLWEKACSHDKRSAAYHFTYQYPKIIDNNIDCELEPTGESERTTCIAALIPKNFIFKKFIDYGIIKLHEFGIISAAKNRWIREKPGAEIRPYSPITLEQVYFPLSVYLLGLCLSVILSIIEKITFDKPKPVHRPPRKRIS</sequence>
<reference evidence="1" key="1">
    <citation type="submission" date="2023-04" db="EMBL/GenBank/DDBJ databases">
        <title>A chromosome-level genome assembly of the parasitoid wasp Eretmocerus hayati.</title>
        <authorList>
            <person name="Zhong Y."/>
            <person name="Liu S."/>
            <person name="Liu Y."/>
        </authorList>
    </citation>
    <scope>NUCLEOTIDE SEQUENCE</scope>
    <source>
        <strain evidence="1">ZJU_SS_LIU_2023</strain>
    </source>
</reference>
<proteinExistence type="predicted"/>
<name>A0ACC2PF81_9HYME</name>
<organism evidence="1 2">
    <name type="scientific">Eretmocerus hayati</name>
    <dbReference type="NCBI Taxonomy" id="131215"/>
    <lineage>
        <taxon>Eukaryota</taxon>
        <taxon>Metazoa</taxon>
        <taxon>Ecdysozoa</taxon>
        <taxon>Arthropoda</taxon>
        <taxon>Hexapoda</taxon>
        <taxon>Insecta</taxon>
        <taxon>Pterygota</taxon>
        <taxon>Neoptera</taxon>
        <taxon>Endopterygota</taxon>
        <taxon>Hymenoptera</taxon>
        <taxon>Apocrita</taxon>
        <taxon>Proctotrupomorpha</taxon>
        <taxon>Chalcidoidea</taxon>
        <taxon>Aphelinidae</taxon>
        <taxon>Aphelininae</taxon>
        <taxon>Eretmocerus</taxon>
    </lineage>
</organism>
<keyword evidence="2" id="KW-1185">Reference proteome</keyword>
<evidence type="ECO:0000313" key="2">
    <source>
        <dbReference type="Proteomes" id="UP001239111"/>
    </source>
</evidence>
<comment type="caution">
    <text evidence="1">The sequence shown here is derived from an EMBL/GenBank/DDBJ whole genome shotgun (WGS) entry which is preliminary data.</text>
</comment>
<dbReference type="Proteomes" id="UP001239111">
    <property type="component" value="Chromosome 2"/>
</dbReference>
<evidence type="ECO:0000313" key="1">
    <source>
        <dbReference type="EMBL" id="KAJ8681102.1"/>
    </source>
</evidence>
<accession>A0ACC2PF81</accession>
<gene>
    <name evidence="1" type="ORF">QAD02_016889</name>
</gene>
<dbReference type="EMBL" id="CM056742">
    <property type="protein sequence ID" value="KAJ8681102.1"/>
    <property type="molecule type" value="Genomic_DNA"/>
</dbReference>